<dbReference type="EMBL" id="CM056808">
    <property type="protein sequence ID" value="KAJ8704243.1"/>
    <property type="molecule type" value="Genomic_DNA"/>
</dbReference>
<protein>
    <submittedName>
        <fullName evidence="1">Uncharacterized protein</fullName>
    </submittedName>
</protein>
<gene>
    <name evidence="1" type="ORF">PYW08_012967</name>
</gene>
<evidence type="ECO:0000313" key="2">
    <source>
        <dbReference type="Proteomes" id="UP001231649"/>
    </source>
</evidence>
<organism evidence="1 2">
    <name type="scientific">Mythimna loreyi</name>
    <dbReference type="NCBI Taxonomy" id="667449"/>
    <lineage>
        <taxon>Eukaryota</taxon>
        <taxon>Metazoa</taxon>
        <taxon>Ecdysozoa</taxon>
        <taxon>Arthropoda</taxon>
        <taxon>Hexapoda</taxon>
        <taxon>Insecta</taxon>
        <taxon>Pterygota</taxon>
        <taxon>Neoptera</taxon>
        <taxon>Endopterygota</taxon>
        <taxon>Lepidoptera</taxon>
        <taxon>Glossata</taxon>
        <taxon>Ditrysia</taxon>
        <taxon>Noctuoidea</taxon>
        <taxon>Noctuidae</taxon>
        <taxon>Noctuinae</taxon>
        <taxon>Hadenini</taxon>
        <taxon>Mythimna</taxon>
    </lineage>
</organism>
<dbReference type="Proteomes" id="UP001231649">
    <property type="component" value="Chromosome 32"/>
</dbReference>
<evidence type="ECO:0000313" key="1">
    <source>
        <dbReference type="EMBL" id="KAJ8704243.1"/>
    </source>
</evidence>
<reference evidence="1" key="1">
    <citation type="submission" date="2023-03" db="EMBL/GenBank/DDBJ databases">
        <title>Chromosome-level genomes of two armyworms, Mythimna separata and Mythimna loreyi, provide insights into the biosynthesis and reception of sex pheromones.</title>
        <authorList>
            <person name="Zhao H."/>
        </authorList>
    </citation>
    <scope>NUCLEOTIDE SEQUENCE</scope>
    <source>
        <strain evidence="1">BeijingLab</strain>
    </source>
</reference>
<keyword evidence="2" id="KW-1185">Reference proteome</keyword>
<name>A0ACC2PYR2_9NEOP</name>
<proteinExistence type="predicted"/>
<accession>A0ACC2PYR2</accession>
<comment type="caution">
    <text evidence="1">The sequence shown here is derived from an EMBL/GenBank/DDBJ whole genome shotgun (WGS) entry which is preliminary data.</text>
</comment>
<sequence>MARIPKNPRTHCYFGCEEGGPLHHFPKPERNRERFDIWKEVLDDAIKIKGDAYIYNQLRLCNKHFENYYISPSKCLTRNAVPTLYITSDITSPSEAAEVSVEPAASVTMLEDMSSNMKQTIVEGIHLPFKGYSETNRCSTIHISGKPITIKGCTEAEIKNYRLV</sequence>